<evidence type="ECO:0000313" key="5">
    <source>
        <dbReference type="Proteomes" id="UP000244937"/>
    </source>
</evidence>
<dbReference type="OrthoDB" id="9771725at2"/>
<dbReference type="InterPro" id="IPR052336">
    <property type="entry name" value="MlaD_Phospholipid_Transporter"/>
</dbReference>
<dbReference type="InterPro" id="IPR003399">
    <property type="entry name" value="Mce/MlaD"/>
</dbReference>
<reference evidence="4 5" key="1">
    <citation type="submission" date="2018-05" db="EMBL/GenBank/DDBJ databases">
        <title>Genome sequencing of Flavobacterium sp. HYN0049.</title>
        <authorList>
            <person name="Yi H."/>
            <person name="Baek C."/>
        </authorList>
    </citation>
    <scope>NUCLEOTIDE SEQUENCE [LARGE SCALE GENOMIC DNA]</scope>
    <source>
        <strain evidence="4 5">HYN0049</strain>
    </source>
</reference>
<dbReference type="RefSeq" id="WP_108904421.1">
    <property type="nucleotide sequence ID" value="NZ_CP029187.1"/>
</dbReference>
<dbReference type="PANTHER" id="PTHR33371:SF4">
    <property type="entry name" value="INTERMEMBRANE PHOSPHOLIPID TRANSPORT SYSTEM BINDING PROTEIN MLAD"/>
    <property type="match status" value="1"/>
</dbReference>
<dbReference type="EMBL" id="CP029187">
    <property type="protein sequence ID" value="AWI26644.1"/>
    <property type="molecule type" value="Genomic_DNA"/>
</dbReference>
<sequence length="247" mass="26991">MEATNNNYKVRLGIFIIVGIVLFFAAIFIIGKQKNLFDPVFTLTSNFRNVSGLQVGNTVRFSGINVGTVDNIRIINDSTVKVNMLIKKDVQRFIKTDAEAGIGSEGIIGDKVVVLSQGSFNSKIVKDGQLIASAEPVETDAIMKSLSVTADNAAVASEEIADILIKINKGEGTLGRLIQDKKMAENIDATLGNLKRSSKGLEENMEAAKHNFLLRGYFKKKEKAKKEAEEKAKKEAEKKKEAAAKKK</sequence>
<dbReference type="PANTHER" id="PTHR33371">
    <property type="entry name" value="INTERMEMBRANE PHOSPHOLIPID TRANSPORT SYSTEM BINDING PROTEIN MLAD-RELATED"/>
    <property type="match status" value="1"/>
</dbReference>
<evidence type="ECO:0000256" key="2">
    <source>
        <dbReference type="SAM" id="Phobius"/>
    </source>
</evidence>
<name>A0A2S1SJN9_9FLAO</name>
<evidence type="ECO:0000313" key="4">
    <source>
        <dbReference type="EMBL" id="AWI26644.1"/>
    </source>
</evidence>
<keyword evidence="2" id="KW-0812">Transmembrane</keyword>
<feature type="domain" description="Mce/MlaD" evidence="3">
    <location>
        <begin position="42"/>
        <end position="118"/>
    </location>
</feature>
<feature type="transmembrane region" description="Helical" evidence="2">
    <location>
        <begin position="12"/>
        <end position="31"/>
    </location>
</feature>
<dbReference type="Pfam" id="PF02470">
    <property type="entry name" value="MlaD"/>
    <property type="match status" value="1"/>
</dbReference>
<keyword evidence="5" id="KW-1185">Reference proteome</keyword>
<dbReference type="AlphaFoldDB" id="A0A2S1SJN9"/>
<proteinExistence type="predicted"/>
<evidence type="ECO:0000259" key="3">
    <source>
        <dbReference type="Pfam" id="PF02470"/>
    </source>
</evidence>
<gene>
    <name evidence="4" type="ORF">HYN49_12465</name>
</gene>
<keyword evidence="2" id="KW-0472">Membrane</keyword>
<evidence type="ECO:0000256" key="1">
    <source>
        <dbReference type="SAM" id="MobiDB-lite"/>
    </source>
</evidence>
<protein>
    <submittedName>
        <fullName evidence="4">MCE family protein</fullName>
    </submittedName>
</protein>
<keyword evidence="2" id="KW-1133">Transmembrane helix</keyword>
<feature type="region of interest" description="Disordered" evidence="1">
    <location>
        <begin position="224"/>
        <end position="247"/>
    </location>
</feature>
<accession>A0A2S1SJN9</accession>
<dbReference type="Proteomes" id="UP000244937">
    <property type="component" value="Chromosome"/>
</dbReference>
<organism evidence="4 5">
    <name type="scientific">Flavobacterium pallidum</name>
    <dbReference type="NCBI Taxonomy" id="2172098"/>
    <lineage>
        <taxon>Bacteria</taxon>
        <taxon>Pseudomonadati</taxon>
        <taxon>Bacteroidota</taxon>
        <taxon>Flavobacteriia</taxon>
        <taxon>Flavobacteriales</taxon>
        <taxon>Flavobacteriaceae</taxon>
        <taxon>Flavobacterium</taxon>
    </lineage>
</organism>
<dbReference type="KEGG" id="fpal:HYN49_12465"/>